<proteinExistence type="predicted"/>
<name>A0ABT1IFZ3_9PSEU</name>
<sequence>MMTTRLKPGLGKVNQRWVSALPDQLAALVGEWELDLGAGFDSGATSVVLGCAGPLGDAVLKLAPDPYALAEEVAALRQFAPSGRVPRVLATARGAVLLEAIRPGTLVELLPQAPTPVEYAQFLGELHAAGDPASAPRALGDWLELLYATGERNGADVARSRRITTGLLADPVDPVLLHGDLHLGNVLASDARGMVAKNPTACAGDPCFDAADFVLEGWDRAAMVWRRDELARAAGLDVDRLDAWCRALAPLGAARSPIPDRVTELLAFGRGEY</sequence>
<gene>
    <name evidence="1" type="ORF">LV75_004084</name>
</gene>
<dbReference type="InterPro" id="IPR006748">
    <property type="entry name" value="NH2Glyco/OHUrea_AB-resist_kin"/>
</dbReference>
<dbReference type="Gene3D" id="3.90.1200.10">
    <property type="match status" value="1"/>
</dbReference>
<protein>
    <submittedName>
        <fullName evidence="1">Streptomycin 6-kinase</fullName>
    </submittedName>
</protein>
<comment type="caution">
    <text evidence="1">The sequence shown here is derived from an EMBL/GenBank/DDBJ whole genome shotgun (WGS) entry which is preliminary data.</text>
</comment>
<accession>A0ABT1IFZ3</accession>
<dbReference type="InterPro" id="IPR011009">
    <property type="entry name" value="Kinase-like_dom_sf"/>
</dbReference>
<keyword evidence="2" id="KW-1185">Reference proteome</keyword>
<dbReference type="EMBL" id="JAMTCO010000009">
    <property type="protein sequence ID" value="MCP2271570.1"/>
    <property type="molecule type" value="Genomic_DNA"/>
</dbReference>
<evidence type="ECO:0000313" key="2">
    <source>
        <dbReference type="Proteomes" id="UP001205185"/>
    </source>
</evidence>
<dbReference type="Proteomes" id="UP001205185">
    <property type="component" value="Unassembled WGS sequence"/>
</dbReference>
<organism evidence="1 2">
    <name type="scientific">Actinokineospora diospyrosa</name>
    <dbReference type="NCBI Taxonomy" id="103728"/>
    <lineage>
        <taxon>Bacteria</taxon>
        <taxon>Bacillati</taxon>
        <taxon>Actinomycetota</taxon>
        <taxon>Actinomycetes</taxon>
        <taxon>Pseudonocardiales</taxon>
        <taxon>Pseudonocardiaceae</taxon>
        <taxon>Actinokineospora</taxon>
    </lineage>
</organism>
<dbReference type="Pfam" id="PF04655">
    <property type="entry name" value="APH_6_hur"/>
    <property type="match status" value="1"/>
</dbReference>
<reference evidence="1 2" key="1">
    <citation type="submission" date="2022-06" db="EMBL/GenBank/DDBJ databases">
        <title>Genomic Encyclopedia of Archaeal and Bacterial Type Strains, Phase II (KMG-II): from individual species to whole genera.</title>
        <authorList>
            <person name="Goeker M."/>
        </authorList>
    </citation>
    <scope>NUCLEOTIDE SEQUENCE [LARGE SCALE GENOMIC DNA]</scope>
    <source>
        <strain evidence="1 2">DSM 44255</strain>
    </source>
</reference>
<dbReference type="SUPFAM" id="SSF56112">
    <property type="entry name" value="Protein kinase-like (PK-like)"/>
    <property type="match status" value="1"/>
</dbReference>
<evidence type="ECO:0000313" key="1">
    <source>
        <dbReference type="EMBL" id="MCP2271570.1"/>
    </source>
</evidence>